<dbReference type="RefSeq" id="WP_048147129.1">
    <property type="nucleotide sequence ID" value="NC_000868.1"/>
</dbReference>
<evidence type="ECO:0000256" key="1">
    <source>
        <dbReference type="SAM" id="Phobius"/>
    </source>
</evidence>
<feature type="transmembrane region" description="Helical" evidence="1">
    <location>
        <begin position="65"/>
        <end position="86"/>
    </location>
</feature>
<sequence>MRITKRDVFWVFIIAIWIYNTFALLDVLGIARIKGIVFYALTTIPPLFLYLYLIASPPEPDTKTIAKFGGASVAVLSILGGLHIVLK</sequence>
<dbReference type="EMBL" id="HE613800">
    <property type="protein sequence ID" value="CCE71108.1"/>
    <property type="molecule type" value="Genomic_DNA"/>
</dbReference>
<evidence type="ECO:0000313" key="2">
    <source>
        <dbReference type="EMBL" id="CCE71108.1"/>
    </source>
</evidence>
<name>G8ZK01_PYRAB</name>
<organism evidence="2 3">
    <name type="scientific">Pyrococcus abyssi (strain GE5 / Orsay)</name>
    <dbReference type="NCBI Taxonomy" id="272844"/>
    <lineage>
        <taxon>Archaea</taxon>
        <taxon>Methanobacteriati</taxon>
        <taxon>Methanobacteriota</taxon>
        <taxon>Thermococci</taxon>
        <taxon>Thermococcales</taxon>
        <taxon>Thermococcaceae</taxon>
        <taxon>Pyrococcus</taxon>
    </lineage>
</organism>
<protein>
    <recommendedName>
        <fullName evidence="4">EamA domain-containing protein</fullName>
    </recommendedName>
</protein>
<keyword evidence="1" id="KW-0812">Transmembrane</keyword>
<feature type="transmembrane region" description="Helical" evidence="1">
    <location>
        <begin position="36"/>
        <end position="53"/>
    </location>
</feature>
<keyword evidence="1" id="KW-0472">Membrane</keyword>
<accession>G8ZK01</accession>
<keyword evidence="1" id="KW-1133">Transmembrane helix</keyword>
<comment type="miscellaneous">
    <text evidence="2">The sequence shown here is derived from an EMBL/GenBank/DDBJ third party annotation (TPA) entry.</text>
</comment>
<evidence type="ECO:0000313" key="3">
    <source>
        <dbReference type="Proteomes" id="UP000009139"/>
    </source>
</evidence>
<dbReference type="OrthoDB" id="86117at2157"/>
<dbReference type="AlphaFoldDB" id="G8ZK01"/>
<gene>
    <name evidence="2" type="ordered locus">PAB1080.5n</name>
</gene>
<feature type="transmembrane region" description="Helical" evidence="1">
    <location>
        <begin position="7"/>
        <end position="30"/>
    </location>
</feature>
<reference evidence="2 3" key="1">
    <citation type="journal article" date="2012" name="Curr. Microbiol.">
        <title>Re-annotation of two hyperthermophilic archaea Pyrococcus abyssi GE5 and Pyrococcus furiosus DSM 3638.</title>
        <authorList>
            <person name="Gao J."/>
            <person name="Wang J."/>
        </authorList>
    </citation>
    <scope>GENOME REANNOTATION</scope>
    <source>
        <strain evidence="3">GE5 / Orsay</strain>
    </source>
</reference>
<dbReference type="Proteomes" id="UP000009139">
    <property type="component" value="Chromosome"/>
</dbReference>
<evidence type="ECO:0008006" key="4">
    <source>
        <dbReference type="Google" id="ProtNLM"/>
    </source>
</evidence>
<proteinExistence type="predicted"/>